<proteinExistence type="predicted"/>
<dbReference type="AlphaFoldDB" id="L0R9Y2"/>
<dbReference type="PATRIC" id="fig|1121451.3.peg.956"/>
<accession>L0R9Y2</accession>
<keyword evidence="2" id="KW-1185">Reference proteome</keyword>
<dbReference type="STRING" id="1121451.DESAM_20698"/>
<dbReference type="OrthoDB" id="5460788at2"/>
<dbReference type="HOGENOM" id="CLU_2733446_0_0_7"/>
<dbReference type="KEGG" id="dhy:DESAM_20698"/>
<evidence type="ECO:0008006" key="3">
    <source>
        <dbReference type="Google" id="ProtNLM"/>
    </source>
</evidence>
<dbReference type="EMBL" id="FO203522">
    <property type="protein sequence ID" value="CCO22985.1"/>
    <property type="molecule type" value="Genomic_DNA"/>
</dbReference>
<dbReference type="RefSeq" id="WP_015335590.1">
    <property type="nucleotide sequence ID" value="NC_020055.1"/>
</dbReference>
<dbReference type="Proteomes" id="UP000010808">
    <property type="component" value="Chromosome"/>
</dbReference>
<evidence type="ECO:0000313" key="1">
    <source>
        <dbReference type="EMBL" id="CCO22985.1"/>
    </source>
</evidence>
<organism evidence="1 2">
    <name type="scientific">Maridesulfovibrio hydrothermalis AM13 = DSM 14728</name>
    <dbReference type="NCBI Taxonomy" id="1121451"/>
    <lineage>
        <taxon>Bacteria</taxon>
        <taxon>Pseudomonadati</taxon>
        <taxon>Thermodesulfobacteriota</taxon>
        <taxon>Desulfovibrionia</taxon>
        <taxon>Desulfovibrionales</taxon>
        <taxon>Desulfovibrionaceae</taxon>
        <taxon>Maridesulfovibrio</taxon>
    </lineage>
</organism>
<protein>
    <recommendedName>
        <fullName evidence="3">Anti-sigma-28 factor FlgM C-terminal domain-containing protein</fullName>
    </recommendedName>
</protein>
<reference evidence="1 2" key="1">
    <citation type="submission" date="2012-10" db="EMBL/GenBank/DDBJ databases">
        <authorList>
            <person name="Genoscope - CEA"/>
        </authorList>
    </citation>
    <scope>NUCLEOTIDE SEQUENCE [LARGE SCALE GENOMIC DNA]</scope>
    <source>
        <strain evidence="2">AM13 / DSM 14728</strain>
    </source>
</reference>
<sequence length="71" mass="8117">MTFDKTDADGLWLSCTLLPEEHESSFDQEEADKNEKLLKLRTQIREGSYRPSIGEIAINLVKGTMNPDSFR</sequence>
<gene>
    <name evidence="1" type="ORF">DESAM_20698</name>
</gene>
<evidence type="ECO:0000313" key="2">
    <source>
        <dbReference type="Proteomes" id="UP000010808"/>
    </source>
</evidence>
<name>L0R9Y2_9BACT</name>
<dbReference type="eggNOG" id="ENOG50318GG">
    <property type="taxonomic scope" value="Bacteria"/>
</dbReference>